<reference evidence="5" key="1">
    <citation type="submission" date="2016-10" db="EMBL/GenBank/DDBJ databases">
        <authorList>
            <person name="Varghese N."/>
            <person name="Submissions S."/>
        </authorList>
    </citation>
    <scope>NUCLEOTIDE SEQUENCE [LARGE SCALE GENOMIC DNA]</scope>
    <source>
        <strain evidence="5">DSM 17465</strain>
    </source>
</reference>
<name>A0A1I7AQG8_9HYPH</name>
<dbReference type="InterPro" id="IPR028087">
    <property type="entry name" value="Tad_N"/>
</dbReference>
<evidence type="ECO:0000256" key="1">
    <source>
        <dbReference type="SAM" id="MobiDB-lite"/>
    </source>
</evidence>
<keyword evidence="5" id="KW-1185">Reference proteome</keyword>
<dbReference type="Pfam" id="PF13400">
    <property type="entry name" value="Tad"/>
    <property type="match status" value="1"/>
</dbReference>
<evidence type="ECO:0000313" key="5">
    <source>
        <dbReference type="Proteomes" id="UP000183371"/>
    </source>
</evidence>
<gene>
    <name evidence="4" type="ORF">SAMN05444141_103274</name>
</gene>
<dbReference type="Gene3D" id="3.40.50.410">
    <property type="entry name" value="von Willebrand factor, type A domain"/>
    <property type="match status" value="1"/>
</dbReference>
<keyword evidence="2" id="KW-0812">Transmembrane</keyword>
<feature type="transmembrane region" description="Helical" evidence="2">
    <location>
        <begin position="20"/>
        <end position="41"/>
    </location>
</feature>
<feature type="region of interest" description="Disordered" evidence="1">
    <location>
        <begin position="365"/>
        <end position="384"/>
    </location>
</feature>
<dbReference type="SUPFAM" id="SSF53300">
    <property type="entry name" value="vWA-like"/>
    <property type="match status" value="1"/>
</dbReference>
<dbReference type="EMBL" id="FPBD01000003">
    <property type="protein sequence ID" value="SFT77093.1"/>
    <property type="molecule type" value="Genomic_DNA"/>
</dbReference>
<protein>
    <submittedName>
        <fullName evidence="4">Flp pilus assembly protein TadG</fullName>
    </submittedName>
</protein>
<proteinExistence type="predicted"/>
<sequence>MGYFKQFSDLFKKFNRSEDGVVAVLVAVLMVLMIVFAGMAIDFGMGFNTRRAVNQALDAAVLAVANKLSTTDMSKAEVQAMIEEYFEANIKDSIGEDVEVTKPIVKYEIGGDTISASASAKLSNSFSPMIGLLTGGSSDETSDLAVGSSSTARFPRSNVEVSVIVDVTGSMRSHIGALKRASTSLLNALLPEDTDIAKSRIRVSFIPYSNGVKLDNTLAEKATFDVSYYGCVHERIMNQATTEVPHDFEDDEGNTDYIGSGYSYCPRNAKIVPLTADRTKIESSIRQLSAGGGTAGQIGIAWGWYTISPRWSSFWPTNSKPLSYDTPNIRKYAVFMTDGDFNVHYRDNYNYDRVERAREEKIAEKKRNGTWTEGPNPDGSNKFTRDEHEFFANKIDWRYSSSYGEYGTSSARAKEICKNMKDKNITVYSVHFGSSYAAKRVMESCATSSSTFYKADNESELIQAFEKIANDIKNIYLSQ</sequence>
<dbReference type="AlphaFoldDB" id="A0A1I7AQG8"/>
<accession>A0A1I7AQG8</accession>
<dbReference type="RefSeq" id="WP_167369202.1">
    <property type="nucleotide sequence ID" value="NZ_FPBD01000003.1"/>
</dbReference>
<feature type="compositionally biased region" description="Polar residues" evidence="1">
    <location>
        <begin position="369"/>
        <end position="382"/>
    </location>
</feature>
<feature type="domain" description="Putative Flp pilus-assembly TadG-like N-terminal" evidence="3">
    <location>
        <begin position="20"/>
        <end position="66"/>
    </location>
</feature>
<evidence type="ECO:0000313" key="4">
    <source>
        <dbReference type="EMBL" id="SFT77093.1"/>
    </source>
</evidence>
<dbReference type="Proteomes" id="UP000183371">
    <property type="component" value="Unassembled WGS sequence"/>
</dbReference>
<organism evidence="4 5">
    <name type="scientific">Pseudovibrio denitrificans</name>
    <dbReference type="NCBI Taxonomy" id="258256"/>
    <lineage>
        <taxon>Bacteria</taxon>
        <taxon>Pseudomonadati</taxon>
        <taxon>Pseudomonadota</taxon>
        <taxon>Alphaproteobacteria</taxon>
        <taxon>Hyphomicrobiales</taxon>
        <taxon>Stappiaceae</taxon>
        <taxon>Pseudovibrio</taxon>
    </lineage>
</organism>
<dbReference type="InterPro" id="IPR036465">
    <property type="entry name" value="vWFA_dom_sf"/>
</dbReference>
<evidence type="ECO:0000256" key="2">
    <source>
        <dbReference type="SAM" id="Phobius"/>
    </source>
</evidence>
<evidence type="ECO:0000259" key="3">
    <source>
        <dbReference type="Pfam" id="PF13400"/>
    </source>
</evidence>
<keyword evidence="2" id="KW-1133">Transmembrane helix</keyword>
<keyword evidence="2" id="KW-0472">Membrane</keyword>